<keyword evidence="9 11" id="KW-0131">Cell cycle</keyword>
<dbReference type="AlphaFoldDB" id="I7LB48"/>
<evidence type="ECO:0000313" key="17">
    <source>
        <dbReference type="Proteomes" id="UP000006078"/>
    </source>
</evidence>
<protein>
    <recommendedName>
        <fullName evidence="4 11">Trigger factor</fullName>
        <shortName evidence="11">TF</shortName>
        <ecNumber evidence="3 11">5.2.1.8</ecNumber>
    </recommendedName>
    <alternativeName>
        <fullName evidence="10 11">PPIase</fullName>
    </alternativeName>
</protein>
<dbReference type="OrthoDB" id="9767721at2"/>
<evidence type="ECO:0000313" key="15">
    <source>
        <dbReference type="EMBL" id="CCI82819.1"/>
    </source>
</evidence>
<evidence type="ECO:0000256" key="9">
    <source>
        <dbReference type="ARBA" id="ARBA00023306"/>
    </source>
</evidence>
<dbReference type="InterPro" id="IPR008881">
    <property type="entry name" value="Trigger_fac_ribosome-bd_bac"/>
</dbReference>
<dbReference type="InterPro" id="IPR005215">
    <property type="entry name" value="Trig_fac"/>
</dbReference>
<dbReference type="InterPro" id="IPR036611">
    <property type="entry name" value="Trigger_fac_ribosome-bd_sf"/>
</dbReference>
<reference evidence="16 17" key="2">
    <citation type="submission" date="2012-08" db="EMBL/GenBank/DDBJ databases">
        <title>The Genome Sequence of Turicella otitidis ATCC 51513.</title>
        <authorList>
            <consortium name="The Broad Institute Genome Sequencing Platform"/>
            <person name="Earl A."/>
            <person name="Ward D."/>
            <person name="Feldgarden M."/>
            <person name="Gevers D."/>
            <person name="Huys G."/>
            <person name="Walker B."/>
            <person name="Young S.K."/>
            <person name="Zeng Q."/>
            <person name="Gargeya S."/>
            <person name="Fitzgerald M."/>
            <person name="Haas B."/>
            <person name="Abouelleil A."/>
            <person name="Alvarado L."/>
            <person name="Arachchi H.M."/>
            <person name="Berlin A.M."/>
            <person name="Chapman S.B."/>
            <person name="Goldberg J."/>
            <person name="Griggs A."/>
            <person name="Gujja S."/>
            <person name="Hansen M."/>
            <person name="Howarth C."/>
            <person name="Imamovic A."/>
            <person name="Larimer J."/>
            <person name="McCowen C."/>
            <person name="Montmayeur A."/>
            <person name="Murphy C."/>
            <person name="Neiman D."/>
            <person name="Pearson M."/>
            <person name="Priest M."/>
            <person name="Roberts A."/>
            <person name="Saif S."/>
            <person name="Shea T."/>
            <person name="Sisk P."/>
            <person name="Sykes S."/>
            <person name="Wortman J."/>
            <person name="Nusbaum C."/>
            <person name="Birren B."/>
        </authorList>
    </citation>
    <scope>NUCLEOTIDE SEQUENCE [LARGE SCALE GENOMIC DNA]</scope>
    <source>
        <strain evidence="16 17">ATCC 51513</strain>
    </source>
</reference>
<evidence type="ECO:0000256" key="2">
    <source>
        <dbReference type="ARBA" id="ARBA00005464"/>
    </source>
</evidence>
<dbReference type="Pfam" id="PF05697">
    <property type="entry name" value="Trigger_N"/>
    <property type="match status" value="1"/>
</dbReference>
<dbReference type="GO" id="GO:0015031">
    <property type="term" value="P:protein transport"/>
    <property type="evidence" value="ECO:0007669"/>
    <property type="project" value="UniProtKB-UniRule"/>
</dbReference>
<dbReference type="EMBL" id="CAJZ01000008">
    <property type="protein sequence ID" value="CCI82819.1"/>
    <property type="molecule type" value="Genomic_DNA"/>
</dbReference>
<evidence type="ECO:0000313" key="16">
    <source>
        <dbReference type="EMBL" id="EJZ82525.1"/>
    </source>
</evidence>
<feature type="region of interest" description="Disordered" evidence="12">
    <location>
        <begin position="421"/>
        <end position="460"/>
    </location>
</feature>
<organism evidence="15 18">
    <name type="scientific">Corynebacterium otitidis ATCC 51513</name>
    <dbReference type="NCBI Taxonomy" id="883169"/>
    <lineage>
        <taxon>Bacteria</taxon>
        <taxon>Bacillati</taxon>
        <taxon>Actinomycetota</taxon>
        <taxon>Actinomycetes</taxon>
        <taxon>Mycobacteriales</taxon>
        <taxon>Corynebacteriaceae</taxon>
        <taxon>Corynebacterium</taxon>
    </lineage>
</organism>
<dbReference type="HAMAP" id="MF_00303">
    <property type="entry name" value="Trigger_factor_Tig"/>
    <property type="match status" value="1"/>
</dbReference>
<keyword evidence="17" id="KW-1185">Reference proteome</keyword>
<dbReference type="PIRSF" id="PIRSF003095">
    <property type="entry name" value="Trigger_factor"/>
    <property type="match status" value="1"/>
</dbReference>
<dbReference type="HOGENOM" id="CLU_033058_3_0_11"/>
<dbReference type="GO" id="GO:0003755">
    <property type="term" value="F:peptidyl-prolyl cis-trans isomerase activity"/>
    <property type="evidence" value="ECO:0007669"/>
    <property type="project" value="UniProtKB-UniRule"/>
</dbReference>
<dbReference type="SUPFAM" id="SSF109998">
    <property type="entry name" value="Triger factor/SurA peptide-binding domain-like"/>
    <property type="match status" value="1"/>
</dbReference>
<dbReference type="PANTHER" id="PTHR30560:SF3">
    <property type="entry name" value="TRIGGER FACTOR-LIKE PROTEIN TIG, CHLOROPLASTIC"/>
    <property type="match status" value="1"/>
</dbReference>
<dbReference type="NCBIfam" id="TIGR00115">
    <property type="entry name" value="tig"/>
    <property type="match status" value="1"/>
</dbReference>
<evidence type="ECO:0000256" key="1">
    <source>
        <dbReference type="ARBA" id="ARBA00000971"/>
    </source>
</evidence>
<dbReference type="InterPro" id="IPR027304">
    <property type="entry name" value="Trigger_fact/SurA_dom_sf"/>
</dbReference>
<comment type="domain">
    <text evidence="11">Consists of 3 domains; the N-terminus binds the ribosome, the middle domain has PPIase activity, while the C-terminus has intrinsic chaperone activity on its own.</text>
</comment>
<comment type="subcellular location">
    <subcellularLocation>
        <location evidence="11">Cytoplasm</location>
    </subcellularLocation>
    <text evidence="11">About half TF is bound to the ribosome near the polypeptide exit tunnel while the other half is free in the cytoplasm.</text>
</comment>
<comment type="function">
    <text evidence="11">Involved in protein export. Acts as a chaperone by maintaining the newly synthesized protein in an open conformation. Functions as a peptidyl-prolyl cis-trans isomerase.</text>
</comment>
<dbReference type="SUPFAM" id="SSF54534">
    <property type="entry name" value="FKBP-like"/>
    <property type="match status" value="1"/>
</dbReference>
<reference evidence="15 18" key="1">
    <citation type="journal article" date="2012" name="J. Bacteriol.">
        <title>Draft Genome Sequence of Turicella otitidis ATCC 51513, Isolated from Middle Ear Fluid from a Child with Otitis Media.</title>
        <authorList>
            <person name="Brinkrolf K."/>
            <person name="Schneider J."/>
            <person name="Knecht M."/>
            <person name="Ruckert C."/>
            <person name="Tauch A."/>
        </authorList>
    </citation>
    <scope>NUCLEOTIDE SEQUENCE [LARGE SCALE GENOMIC DNA]</scope>
    <source>
        <strain evidence="15 18">ATCC 51513</strain>
    </source>
</reference>
<dbReference type="GO" id="GO:0051083">
    <property type="term" value="P:'de novo' cotranslational protein folding"/>
    <property type="evidence" value="ECO:0007669"/>
    <property type="project" value="TreeGrafter"/>
</dbReference>
<dbReference type="GO" id="GO:0044183">
    <property type="term" value="F:protein folding chaperone"/>
    <property type="evidence" value="ECO:0007669"/>
    <property type="project" value="TreeGrafter"/>
</dbReference>
<dbReference type="Gene3D" id="3.10.50.40">
    <property type="match status" value="1"/>
</dbReference>
<dbReference type="Pfam" id="PF05698">
    <property type="entry name" value="Trigger_C"/>
    <property type="match status" value="1"/>
</dbReference>
<evidence type="ECO:0000256" key="8">
    <source>
        <dbReference type="ARBA" id="ARBA00023235"/>
    </source>
</evidence>
<dbReference type="STRING" id="29321.AAV33_07575"/>
<evidence type="ECO:0000256" key="10">
    <source>
        <dbReference type="ARBA" id="ARBA00029986"/>
    </source>
</evidence>
<name>I7LB48_9CORY</name>
<feature type="compositionally biased region" description="Basic and acidic residues" evidence="12">
    <location>
        <begin position="422"/>
        <end position="437"/>
    </location>
</feature>
<gene>
    <name evidence="11 15" type="primary">tig</name>
    <name evidence="15" type="ORF">BN46_0066</name>
    <name evidence="16" type="ORF">HMPREF9719_00513</name>
</gene>
<feature type="domain" description="Trigger factor C-terminal" evidence="14">
    <location>
        <begin position="258"/>
        <end position="417"/>
    </location>
</feature>
<dbReference type="InterPro" id="IPR046357">
    <property type="entry name" value="PPIase_dom_sf"/>
</dbReference>
<dbReference type="eggNOG" id="COG0544">
    <property type="taxonomic scope" value="Bacteria"/>
</dbReference>
<keyword evidence="8 11" id="KW-0413">Isomerase</keyword>
<dbReference type="PATRIC" id="fig|883169.3.peg.483"/>
<evidence type="ECO:0000256" key="11">
    <source>
        <dbReference type="HAMAP-Rule" id="MF_00303"/>
    </source>
</evidence>
<dbReference type="Proteomes" id="UP000006078">
    <property type="component" value="Unassembled WGS sequence"/>
</dbReference>
<dbReference type="InterPro" id="IPR008880">
    <property type="entry name" value="Trigger_fac_C"/>
</dbReference>
<keyword evidence="11" id="KW-0963">Cytoplasm</keyword>
<comment type="similarity">
    <text evidence="2 11">Belongs to the FKBP-type PPIase family. Tig subfamily.</text>
</comment>
<evidence type="ECO:0000259" key="14">
    <source>
        <dbReference type="Pfam" id="PF05698"/>
    </source>
</evidence>
<evidence type="ECO:0000313" key="18">
    <source>
        <dbReference type="Proteomes" id="UP000011016"/>
    </source>
</evidence>
<comment type="caution">
    <text evidence="15">The sequence shown here is derived from an EMBL/GenBank/DDBJ whole genome shotgun (WGS) entry which is preliminary data.</text>
</comment>
<dbReference type="GO" id="GO:0005737">
    <property type="term" value="C:cytoplasm"/>
    <property type="evidence" value="ECO:0007669"/>
    <property type="project" value="UniProtKB-SubCell"/>
</dbReference>
<evidence type="ECO:0000256" key="5">
    <source>
        <dbReference type="ARBA" id="ARBA00022618"/>
    </source>
</evidence>
<dbReference type="Proteomes" id="UP000011016">
    <property type="component" value="Unassembled WGS sequence"/>
</dbReference>
<dbReference type="GO" id="GO:0043022">
    <property type="term" value="F:ribosome binding"/>
    <property type="evidence" value="ECO:0007669"/>
    <property type="project" value="TreeGrafter"/>
</dbReference>
<dbReference type="PANTHER" id="PTHR30560">
    <property type="entry name" value="TRIGGER FACTOR CHAPERONE AND PEPTIDYL-PROLYL CIS/TRANS ISOMERASE"/>
    <property type="match status" value="1"/>
</dbReference>
<feature type="compositionally biased region" description="Acidic residues" evidence="12">
    <location>
        <begin position="438"/>
        <end position="448"/>
    </location>
</feature>
<keyword evidence="7 11" id="KW-0143">Chaperone</keyword>
<dbReference type="GO" id="GO:0051301">
    <property type="term" value="P:cell division"/>
    <property type="evidence" value="ECO:0007669"/>
    <property type="project" value="UniProtKB-KW"/>
</dbReference>
<evidence type="ECO:0000256" key="3">
    <source>
        <dbReference type="ARBA" id="ARBA00013194"/>
    </source>
</evidence>
<keyword evidence="5 11" id="KW-0132">Cell division</keyword>
<dbReference type="GO" id="GO:0043335">
    <property type="term" value="P:protein unfolding"/>
    <property type="evidence" value="ECO:0007669"/>
    <property type="project" value="TreeGrafter"/>
</dbReference>
<dbReference type="SUPFAM" id="SSF102735">
    <property type="entry name" value="Trigger factor ribosome-binding domain"/>
    <property type="match status" value="1"/>
</dbReference>
<sequence>MKSAVEKLSDTRVKLTVTVDFDELSGELDQAYRTIAQQVQIPGFRPGKAPRQLIDARFGRGPILEQVVNDIVPVRFQQAVNEENLNPLGQPSITDTKIEDKDFVEFVAEFDVRPEFEVPDFSEISVEVPAVEVSDEDVDADIDQLRDRFAEEKTTKRKLKTDDIAVISLEASIDGEDVEDLAEDKLHYRVGEGGLFPGLDTALRGLKAGEDNEFESKLDFDSYEGKTANVKVTVHETKERALPKLDDEFVQEASELDTVDELREQTRRRLEERRKTQQASTLRDEVLKKALEATEFPLPEGVIDEQVANQHQQLLGQLANDEASLNSTLEQAGIEREEFDKEQRENAEQAVRTQLFLDALAEREEPEVSQQDLNDHILFTAQSYGMDPYTFVQQLNQSGQMANLYADVRRGKALAAAICRTSAKDENGKDVDPKEFFGEEDEQGDTAAEEAAAAEEKNED</sequence>
<accession>I7LB48</accession>
<dbReference type="EMBL" id="AHAE01000030">
    <property type="protein sequence ID" value="EJZ82525.1"/>
    <property type="molecule type" value="Genomic_DNA"/>
</dbReference>
<evidence type="ECO:0000256" key="12">
    <source>
        <dbReference type="SAM" id="MobiDB-lite"/>
    </source>
</evidence>
<proteinExistence type="inferred from homology"/>
<dbReference type="RefSeq" id="WP_004600403.1">
    <property type="nucleotide sequence ID" value="NZ_HF541865.1"/>
</dbReference>
<dbReference type="InterPro" id="IPR037041">
    <property type="entry name" value="Trigger_fac_C_sf"/>
</dbReference>
<dbReference type="Gene3D" id="1.10.3120.10">
    <property type="entry name" value="Trigger factor, C-terminal domain"/>
    <property type="match status" value="1"/>
</dbReference>
<keyword evidence="6 11" id="KW-0697">Rotamase</keyword>
<evidence type="ECO:0000256" key="6">
    <source>
        <dbReference type="ARBA" id="ARBA00023110"/>
    </source>
</evidence>
<feature type="domain" description="Trigger factor ribosome-binding bacterial" evidence="13">
    <location>
        <begin position="1"/>
        <end position="145"/>
    </location>
</feature>
<dbReference type="Gene3D" id="3.30.70.1050">
    <property type="entry name" value="Trigger factor ribosome-binding domain"/>
    <property type="match status" value="1"/>
</dbReference>
<evidence type="ECO:0000259" key="13">
    <source>
        <dbReference type="Pfam" id="PF05697"/>
    </source>
</evidence>
<dbReference type="EC" id="5.2.1.8" evidence="3 11"/>
<evidence type="ECO:0000256" key="4">
    <source>
        <dbReference type="ARBA" id="ARBA00016902"/>
    </source>
</evidence>
<evidence type="ECO:0000256" key="7">
    <source>
        <dbReference type="ARBA" id="ARBA00023186"/>
    </source>
</evidence>
<comment type="catalytic activity">
    <reaction evidence="1 11">
        <text>[protein]-peptidylproline (omega=180) = [protein]-peptidylproline (omega=0)</text>
        <dbReference type="Rhea" id="RHEA:16237"/>
        <dbReference type="Rhea" id="RHEA-COMP:10747"/>
        <dbReference type="Rhea" id="RHEA-COMP:10748"/>
        <dbReference type="ChEBI" id="CHEBI:83833"/>
        <dbReference type="ChEBI" id="CHEBI:83834"/>
        <dbReference type="EC" id="5.2.1.8"/>
    </reaction>
</comment>